<keyword evidence="5" id="KW-1185">Reference proteome</keyword>
<evidence type="ECO:0000259" key="3">
    <source>
        <dbReference type="PROSITE" id="PS51762"/>
    </source>
</evidence>
<feature type="region of interest" description="Disordered" evidence="1">
    <location>
        <begin position="998"/>
        <end position="1043"/>
    </location>
</feature>
<dbReference type="Gene3D" id="2.60.120.200">
    <property type="match status" value="1"/>
</dbReference>
<protein>
    <recommendedName>
        <fullName evidence="3">GH16 domain-containing protein</fullName>
    </recommendedName>
</protein>
<feature type="transmembrane region" description="Helical" evidence="2">
    <location>
        <begin position="21"/>
        <end position="40"/>
    </location>
</feature>
<feature type="region of interest" description="Disordered" evidence="1">
    <location>
        <begin position="821"/>
        <end position="851"/>
    </location>
</feature>
<dbReference type="Proteomes" id="UP000073492">
    <property type="component" value="Unassembled WGS sequence"/>
</dbReference>
<proteinExistence type="predicted"/>
<dbReference type="InterPro" id="IPR013320">
    <property type="entry name" value="ConA-like_dom_sf"/>
</dbReference>
<evidence type="ECO:0000256" key="2">
    <source>
        <dbReference type="SAM" id="Phobius"/>
    </source>
</evidence>
<dbReference type="GO" id="GO:0009277">
    <property type="term" value="C:fungal-type cell wall"/>
    <property type="evidence" value="ECO:0007669"/>
    <property type="project" value="TreeGrafter"/>
</dbReference>
<evidence type="ECO:0000313" key="5">
    <source>
        <dbReference type="Proteomes" id="UP000073492"/>
    </source>
</evidence>
<feature type="compositionally biased region" description="Polar residues" evidence="1">
    <location>
        <begin position="998"/>
        <end position="1009"/>
    </location>
</feature>
<name>A0A139I3P4_9PEZI</name>
<dbReference type="InterPro" id="IPR029044">
    <property type="entry name" value="Nucleotide-diphossugar_trans"/>
</dbReference>
<dbReference type="EMBL" id="LFZO01000351">
    <property type="protein sequence ID" value="KXT09346.1"/>
    <property type="molecule type" value="Genomic_DNA"/>
</dbReference>
<evidence type="ECO:0000256" key="1">
    <source>
        <dbReference type="SAM" id="MobiDB-lite"/>
    </source>
</evidence>
<dbReference type="InterPro" id="IPR050546">
    <property type="entry name" value="Glycosyl_Hydrlase_16"/>
</dbReference>
<dbReference type="InterPro" id="IPR000757">
    <property type="entry name" value="Beta-glucanase-like"/>
</dbReference>
<accession>A0A139I3P4</accession>
<dbReference type="GO" id="GO:0004553">
    <property type="term" value="F:hydrolase activity, hydrolyzing O-glycosyl compounds"/>
    <property type="evidence" value="ECO:0007669"/>
    <property type="project" value="InterPro"/>
</dbReference>
<comment type="caution">
    <text evidence="4">The sequence shown here is derived from an EMBL/GenBank/DDBJ whole genome shotgun (WGS) entry which is preliminary data.</text>
</comment>
<dbReference type="PROSITE" id="PS51762">
    <property type="entry name" value="GH16_2"/>
    <property type="match status" value="1"/>
</dbReference>
<feature type="compositionally biased region" description="Low complexity" evidence="1">
    <location>
        <begin position="753"/>
        <end position="763"/>
    </location>
</feature>
<dbReference type="CDD" id="cd02183">
    <property type="entry name" value="GH16_fungal_CRH1_transglycosylase"/>
    <property type="match status" value="1"/>
</dbReference>
<sequence length="1618" mass="179382">MGHLRSPSSTSHRSGRRRWNCAYLASTVITLVFFVAVIPLPQDYRDPRDAFIHDVTEHMPQSIRPAANINAAPLVETTSKHAYATFLASGAGERDDENINQDKYFVATRILAYQMLHAPETRTRSKIPFIVLVNEGVSKAKRERLRRDGAIIWEAEPVDPKWIRTEITTWQAVLTKLRLWELTQFERICFLDGDTVLTRNIDDVFEDPAVSTKQTGTQESAVRADEAQQPRQYVFAGVPEMMTVHHYPPSQGAHDYPNFNYLNAGFFVFEPSVELLAYYISLTDTPGRFEPELPEQNLLNYAHRPQGNMPWIHLDTKWNMHYPSVQDLEGGVATLHEKWWEPVYTDLRPYLESWRWRMEGFYEARDVFVKPRDSSKCTAGPEPGSSKMVSASKLKGWAMHSACEKLLHPSSQHVSESFTTTIFHLTPACDVSDKGGCLDTSASSPLQSEKHQHTFQKPTHHLINMRFSNTAAAFVAASLPIALAQTFTDCDPTSTTCPADTGLPSSSYTADFTRGPSANASWSAAAYTTVEYGDNGAVFTIEKSGQAPTIQTDFYIFFGRVDVTMKAAAGTGIVSSIVLESDDLDEIDWEFVGGDNGHVQSNFYGKGNTTSYDRVIYHQVSDVQNTWHTYSVDWTKDKLDFLIDGSVVRTLKYGDPLAVYGKNYPQTPMQLKLGNWAGGASANEGTVEWAGGKTDFSQAPFDMYVKKVEITNYNPACSYKYGDKSGSYESIDIISTGDSCSADASSATASATATGSANASHTARTTATLAPTSSHSVENIAQTDKSVRSTVTGSAYSTNSASISALNSGFQTGTGAAPTQVPYQSAGINGTAGSGSGSASAPTSSPESSTGGAAMHGVLTVVSLLSVFLGFWMFLQAYTTQLRVFVSLLGESCTFVCMKGWTALERKGQIDHSKCELCFSSTFVESVKSQSETATRVHPFQEATAPGFDIEYSTESEVSAESAAQAQLTRMKLTSVTRPIHNIHNFTFIGAFAFTTASSPRSSLTSTPHSVKHSRLIDRNNISSSPSSDSLLHGNRTHPRPPASTACWLASKMTSMQNRPPESTASRGPYEVEKTMLYDRIVDSNYRSAFHISEIVFNESTPAEHNAIIYEPRLMEPKTLSGEGPLPRDRVTQWPAAPNLAKVLPQARTRWAEYLRDRQLRDIDVVFQGGSTQCRGRLTMMKDKMSRAGGRSYHMHEYDESTRTMCFSIVIAHGALNGLATPEMIKDFQMQIVDNIAPDLPNGAVGASTTPAVATPVQQNVVAMSAKRRGKQVRFCDPPGQSRYSMRSTEMKQAERSQNDVPLTREYSGNHLTDDDWWLRDLSVRTEMIADWQEKRTPRRLALAFGDDPTTLPSVDAEVMPGLCNTYAPNVSQAKRDEQLIQRLRVLFNEFVDSEARYESAEQSYRRTRATIRRFLAHPQAAARPDLINRLKRRLICHDFHDIKLAHDSLRQRLYTACKGVPRHLIQDDQIKDAALLGGLREVHQIKMITTPTPGNNNTRTSEQQKHVQEQRDRTPHPPHESFVILSSPNASAHSTLKTFATANRVRQKTWSPLGLVRQVFHGMLKLPSLFSVGNGSPAAAAPVVFFCFCIEEEEQNQQQQHNGQRRRKGVIASRGAD</sequence>
<reference evidence="4 5" key="1">
    <citation type="submission" date="2015-07" db="EMBL/GenBank/DDBJ databases">
        <title>Comparative genomics of the Sigatoka disease complex on banana suggests a link between parallel evolutionary changes in Pseudocercospora fijiensis and Pseudocercospora eumusae and increased virulence on the banana host.</title>
        <authorList>
            <person name="Chang T.-C."/>
            <person name="Salvucci A."/>
            <person name="Crous P.W."/>
            <person name="Stergiopoulos I."/>
        </authorList>
    </citation>
    <scope>NUCLEOTIDE SEQUENCE [LARGE SCALE GENOMIC DNA]</scope>
    <source>
        <strain evidence="4 5">CBS 116634</strain>
    </source>
</reference>
<keyword evidence="2" id="KW-0472">Membrane</keyword>
<dbReference type="SUPFAM" id="SSF49899">
    <property type="entry name" value="Concanavalin A-like lectins/glucanases"/>
    <property type="match status" value="1"/>
</dbReference>
<evidence type="ECO:0000313" key="4">
    <source>
        <dbReference type="EMBL" id="KXT09346.1"/>
    </source>
</evidence>
<feature type="transmembrane region" description="Helical" evidence="2">
    <location>
        <begin position="882"/>
        <end position="904"/>
    </location>
</feature>
<feature type="compositionally biased region" description="Low complexity" evidence="1">
    <location>
        <begin position="837"/>
        <end position="851"/>
    </location>
</feature>
<dbReference type="PANTHER" id="PTHR10963">
    <property type="entry name" value="GLYCOSYL HYDROLASE-RELATED"/>
    <property type="match status" value="1"/>
</dbReference>
<dbReference type="STRING" id="113226.A0A139I3P4"/>
<organism evidence="4 5">
    <name type="scientific">Pseudocercospora musae</name>
    <dbReference type="NCBI Taxonomy" id="113226"/>
    <lineage>
        <taxon>Eukaryota</taxon>
        <taxon>Fungi</taxon>
        <taxon>Dikarya</taxon>
        <taxon>Ascomycota</taxon>
        <taxon>Pezizomycotina</taxon>
        <taxon>Dothideomycetes</taxon>
        <taxon>Dothideomycetidae</taxon>
        <taxon>Mycosphaerellales</taxon>
        <taxon>Mycosphaerellaceae</taxon>
        <taxon>Pseudocercospora</taxon>
    </lineage>
</organism>
<gene>
    <name evidence="4" type="ORF">AC579_9401</name>
</gene>
<dbReference type="OrthoDB" id="2014201at2759"/>
<dbReference type="Pfam" id="PF00722">
    <property type="entry name" value="Glyco_hydro_16"/>
    <property type="match status" value="1"/>
</dbReference>
<feature type="transmembrane region" description="Helical" evidence="2">
    <location>
        <begin position="853"/>
        <end position="875"/>
    </location>
</feature>
<feature type="region of interest" description="Disordered" evidence="1">
    <location>
        <begin position="753"/>
        <end position="785"/>
    </location>
</feature>
<keyword evidence="2" id="KW-0812">Transmembrane</keyword>
<feature type="domain" description="GH16" evidence="3">
    <location>
        <begin position="439"/>
        <end position="705"/>
    </location>
</feature>
<dbReference type="SUPFAM" id="SSF53448">
    <property type="entry name" value="Nucleotide-diphospho-sugar transferases"/>
    <property type="match status" value="1"/>
</dbReference>
<feature type="compositionally biased region" description="Low complexity" evidence="1">
    <location>
        <begin position="1490"/>
        <end position="1501"/>
    </location>
</feature>
<dbReference type="Gene3D" id="3.90.550.10">
    <property type="entry name" value="Spore Coat Polysaccharide Biosynthesis Protein SpsA, Chain A"/>
    <property type="match status" value="1"/>
</dbReference>
<dbReference type="GO" id="GO:0031505">
    <property type="term" value="P:fungal-type cell wall organization"/>
    <property type="evidence" value="ECO:0007669"/>
    <property type="project" value="TreeGrafter"/>
</dbReference>
<feature type="region of interest" description="Disordered" evidence="1">
    <location>
        <begin position="1598"/>
        <end position="1618"/>
    </location>
</feature>
<feature type="compositionally biased region" description="Basic and acidic residues" evidence="1">
    <location>
        <begin position="1503"/>
        <end position="1519"/>
    </location>
</feature>
<feature type="region of interest" description="Disordered" evidence="1">
    <location>
        <begin position="1490"/>
        <end position="1519"/>
    </location>
</feature>
<dbReference type="GO" id="GO:0005975">
    <property type="term" value="P:carbohydrate metabolic process"/>
    <property type="evidence" value="ECO:0007669"/>
    <property type="project" value="InterPro"/>
</dbReference>
<dbReference type="GO" id="GO:0016757">
    <property type="term" value="F:glycosyltransferase activity"/>
    <property type="evidence" value="ECO:0007669"/>
    <property type="project" value="TreeGrafter"/>
</dbReference>
<keyword evidence="2" id="KW-1133">Transmembrane helix</keyword>
<dbReference type="PANTHER" id="PTHR10963:SF68">
    <property type="entry name" value="GLYCOSIDASE CRH1-RELATED"/>
    <property type="match status" value="1"/>
</dbReference>
<feature type="compositionally biased region" description="Polar residues" evidence="1">
    <location>
        <begin position="764"/>
        <end position="785"/>
    </location>
</feature>